<evidence type="ECO:0000256" key="11">
    <source>
        <dbReference type="ARBA" id="ARBA00023242"/>
    </source>
</evidence>
<keyword evidence="10" id="KW-0804">Transcription</keyword>
<organism evidence="15 16">
    <name type="scientific">Synchytrium microbalum</name>
    <dbReference type="NCBI Taxonomy" id="1806994"/>
    <lineage>
        <taxon>Eukaryota</taxon>
        <taxon>Fungi</taxon>
        <taxon>Fungi incertae sedis</taxon>
        <taxon>Chytridiomycota</taxon>
        <taxon>Chytridiomycota incertae sedis</taxon>
        <taxon>Chytridiomycetes</taxon>
        <taxon>Synchytriales</taxon>
        <taxon>Synchytriaceae</taxon>
        <taxon>Synchytrium</taxon>
    </lineage>
</organism>
<dbReference type="Gene3D" id="6.10.280.10">
    <property type="entry name" value="Mediator complex, subunit Med21"/>
    <property type="match status" value="1"/>
</dbReference>
<dbReference type="GO" id="GO:0006533">
    <property type="term" value="P:L-aspartate catabolic process"/>
    <property type="evidence" value="ECO:0007669"/>
    <property type="project" value="TreeGrafter"/>
</dbReference>
<dbReference type="PRINTS" id="PR00799">
    <property type="entry name" value="TRANSAMINASE"/>
</dbReference>
<evidence type="ECO:0000256" key="7">
    <source>
        <dbReference type="ARBA" id="ARBA00022679"/>
    </source>
</evidence>
<dbReference type="PROSITE" id="PS00105">
    <property type="entry name" value="AA_TRANSFER_CLASS_1"/>
    <property type="match status" value="1"/>
</dbReference>
<dbReference type="InterPro" id="IPR004838">
    <property type="entry name" value="NHTrfase_class1_PyrdxlP-BS"/>
</dbReference>
<evidence type="ECO:0000256" key="3">
    <source>
        <dbReference type="ARBA" id="ARBA00005770"/>
    </source>
</evidence>
<dbReference type="GeneID" id="42004142"/>
<dbReference type="GO" id="GO:0004069">
    <property type="term" value="F:L-aspartate:2-oxoglutarate aminotransferase activity"/>
    <property type="evidence" value="ECO:0007669"/>
    <property type="project" value="UniProtKB-EC"/>
</dbReference>
<dbReference type="InterPro" id="IPR000796">
    <property type="entry name" value="Asp_trans"/>
</dbReference>
<comment type="miscellaneous">
    <text evidence="13">In eukaryotes there are cytoplasmic, mitochondrial and chloroplastic isozymes.</text>
</comment>
<dbReference type="FunFam" id="3.40.640.10:FF:000066">
    <property type="entry name" value="Aspartate aminotransferase"/>
    <property type="match status" value="1"/>
</dbReference>
<comment type="cofactor">
    <cofactor evidence="1">
        <name>pyridoxal 5'-phosphate</name>
        <dbReference type="ChEBI" id="CHEBI:597326"/>
    </cofactor>
</comment>
<dbReference type="Gene3D" id="3.40.640.10">
    <property type="entry name" value="Type I PLP-dependent aspartate aminotransferase-like (Major domain)"/>
    <property type="match status" value="1"/>
</dbReference>
<evidence type="ECO:0000259" key="14">
    <source>
        <dbReference type="Pfam" id="PF00155"/>
    </source>
</evidence>
<evidence type="ECO:0000256" key="4">
    <source>
        <dbReference type="ARBA" id="ARBA00007441"/>
    </source>
</evidence>
<keyword evidence="11" id="KW-0539">Nucleus</keyword>
<dbReference type="InterPro" id="IPR015424">
    <property type="entry name" value="PyrdxlP-dep_Trfase"/>
</dbReference>
<proteinExistence type="inferred from homology"/>
<keyword evidence="7 13" id="KW-0808">Transferase</keyword>
<keyword evidence="8" id="KW-0663">Pyridoxal phosphate</keyword>
<evidence type="ECO:0000256" key="5">
    <source>
        <dbReference type="ARBA" id="ARBA00011738"/>
    </source>
</evidence>
<comment type="similarity">
    <text evidence="4">Belongs to the class-I pyridoxal-phosphate-dependent aminotransferase family.</text>
</comment>
<keyword evidence="6 13" id="KW-0032">Aminotransferase</keyword>
<keyword evidence="9" id="KW-0805">Transcription regulation</keyword>
<dbReference type="STRING" id="1806994.A0A507C8Z1"/>
<dbReference type="AlphaFoldDB" id="A0A507C8Z1"/>
<evidence type="ECO:0000256" key="9">
    <source>
        <dbReference type="ARBA" id="ARBA00023015"/>
    </source>
</evidence>
<comment type="similarity">
    <text evidence="3">Belongs to the Mediator complex subunit 21 family.</text>
</comment>
<dbReference type="RefSeq" id="XP_031025176.1">
    <property type="nucleotide sequence ID" value="XM_031168845.1"/>
</dbReference>
<dbReference type="Pfam" id="PF00155">
    <property type="entry name" value="Aminotran_1_2"/>
    <property type="match status" value="1"/>
</dbReference>
<evidence type="ECO:0000256" key="8">
    <source>
        <dbReference type="ARBA" id="ARBA00022898"/>
    </source>
</evidence>
<name>A0A507C8Z1_9FUNG</name>
<dbReference type="OrthoDB" id="6752799at2759"/>
<dbReference type="InterPro" id="IPR015421">
    <property type="entry name" value="PyrdxlP-dep_Trfase_major"/>
</dbReference>
<dbReference type="GO" id="GO:0016592">
    <property type="term" value="C:mediator complex"/>
    <property type="evidence" value="ECO:0007669"/>
    <property type="project" value="InterPro"/>
</dbReference>
<dbReference type="SUPFAM" id="SSF53383">
    <property type="entry name" value="PLP-dependent transferases"/>
    <property type="match status" value="1"/>
</dbReference>
<dbReference type="EC" id="2.6.1.1" evidence="13"/>
<dbReference type="Proteomes" id="UP000319731">
    <property type="component" value="Unassembled WGS sequence"/>
</dbReference>
<dbReference type="SUPFAM" id="SSF140718">
    <property type="entry name" value="Mediator hinge subcomplex-like"/>
    <property type="match status" value="1"/>
</dbReference>
<comment type="subunit">
    <text evidence="5 13">Homodimer.</text>
</comment>
<dbReference type="NCBIfam" id="NF006719">
    <property type="entry name" value="PRK09257.1"/>
    <property type="match status" value="1"/>
</dbReference>
<dbReference type="InterPro" id="IPR021384">
    <property type="entry name" value="Mediator_Med21"/>
</dbReference>
<evidence type="ECO:0000313" key="16">
    <source>
        <dbReference type="Proteomes" id="UP000319731"/>
    </source>
</evidence>
<protein>
    <recommendedName>
        <fullName evidence="13">Aspartate aminotransferase</fullName>
        <ecNumber evidence="13">2.6.1.1</ecNumber>
    </recommendedName>
</protein>
<comment type="subcellular location">
    <subcellularLocation>
        <location evidence="2">Nucleus</location>
    </subcellularLocation>
</comment>
<dbReference type="InterPro" id="IPR004839">
    <property type="entry name" value="Aminotransferase_I/II_large"/>
</dbReference>
<dbReference type="InterPro" id="IPR037212">
    <property type="entry name" value="Med7/Med21-like"/>
</dbReference>
<dbReference type="EMBL" id="QEAO01000013">
    <property type="protein sequence ID" value="TPX34456.1"/>
    <property type="molecule type" value="Genomic_DNA"/>
</dbReference>
<comment type="catalytic activity">
    <reaction evidence="12 13">
        <text>L-aspartate + 2-oxoglutarate = oxaloacetate + L-glutamate</text>
        <dbReference type="Rhea" id="RHEA:21824"/>
        <dbReference type="ChEBI" id="CHEBI:16452"/>
        <dbReference type="ChEBI" id="CHEBI:16810"/>
        <dbReference type="ChEBI" id="CHEBI:29985"/>
        <dbReference type="ChEBI" id="CHEBI:29991"/>
        <dbReference type="EC" id="2.6.1.1"/>
    </reaction>
</comment>
<dbReference type="Pfam" id="PF11221">
    <property type="entry name" value="Med21"/>
    <property type="match status" value="1"/>
</dbReference>
<dbReference type="PANTHER" id="PTHR11879">
    <property type="entry name" value="ASPARTATE AMINOTRANSFERASE"/>
    <property type="match status" value="1"/>
</dbReference>
<dbReference type="CDD" id="cd00609">
    <property type="entry name" value="AAT_like"/>
    <property type="match status" value="1"/>
</dbReference>
<accession>A0A507C8Z1</accession>
<dbReference type="InterPro" id="IPR015422">
    <property type="entry name" value="PyrdxlP-dep_Trfase_small"/>
</dbReference>
<evidence type="ECO:0000256" key="6">
    <source>
        <dbReference type="ARBA" id="ARBA00022576"/>
    </source>
</evidence>
<evidence type="ECO:0000256" key="12">
    <source>
        <dbReference type="ARBA" id="ARBA00049185"/>
    </source>
</evidence>
<dbReference type="FunFam" id="3.90.1150.10:FF:000001">
    <property type="entry name" value="Aspartate aminotransferase"/>
    <property type="match status" value="1"/>
</dbReference>
<keyword evidence="16" id="KW-1185">Reference proteome</keyword>
<dbReference type="GO" id="GO:0005739">
    <property type="term" value="C:mitochondrion"/>
    <property type="evidence" value="ECO:0007669"/>
    <property type="project" value="TreeGrafter"/>
</dbReference>
<evidence type="ECO:0000256" key="2">
    <source>
        <dbReference type="ARBA" id="ARBA00004123"/>
    </source>
</evidence>
<sequence length="524" mass="57340">MEGEAAPKPVGPTDRLSQLQACLDRVVEMMYIAVGALQRDAPLVALDADIPVTAFTEEQNHNLELGGRELATKMGRDIVRTFKVTEFLINSLPGIDKSEEEQLDQLRVLEEENRIAGRDMEAAVERAGQAAGPPDPILGVSEAFKADSNPKKMNLGVGAYRDDKGKPYVLNCVKKAEEIIFNSKMDHEYLPISGLAEFNKLSIGLAYGDDSAPLKAGNIVAAQSLSGTGALRMGGIFLSRFWPGTKKIFVPSPTWGNHNNVFKDSGLEVGTYKYFDKKTNGLDFDGMLGDFKAMPNNSLILLHACAHNPTGVDPTKQQWAAISDVCKQKSHFVFFDMAYQGFASGDPTIDAFALRHFVAEGHKPILAQSYAKNLGLYGERVGCFSIVTDSPTEAKAVDSQVKISVRPIYSNPPLAGARIVKEVLGRPELRTEWYKEVKMMADRIISMRAALKKGLVETNKSKKNWDHVTAQIGMFAFTGLTPDQVARLRSEFSIYMTGDGRISIAGINTGNVDYLASAIHNVTK</sequence>
<feature type="domain" description="Aminotransferase class I/classII large" evidence="14">
    <location>
        <begin position="151"/>
        <end position="519"/>
    </location>
</feature>
<dbReference type="GO" id="GO:0030170">
    <property type="term" value="F:pyridoxal phosphate binding"/>
    <property type="evidence" value="ECO:0007669"/>
    <property type="project" value="InterPro"/>
</dbReference>
<dbReference type="PANTHER" id="PTHR11879:SF22">
    <property type="entry name" value="ASPARTATE AMINOTRANSFERASE, MITOCHONDRIAL"/>
    <property type="match status" value="1"/>
</dbReference>
<evidence type="ECO:0000256" key="1">
    <source>
        <dbReference type="ARBA" id="ARBA00001933"/>
    </source>
</evidence>
<evidence type="ECO:0000256" key="13">
    <source>
        <dbReference type="RuleBase" id="RU000480"/>
    </source>
</evidence>
<comment type="caution">
    <text evidence="15">The sequence shown here is derived from an EMBL/GenBank/DDBJ whole genome shotgun (WGS) entry which is preliminary data.</text>
</comment>
<gene>
    <name evidence="15" type="ORF">SmJEL517_g02917</name>
</gene>
<evidence type="ECO:0000256" key="10">
    <source>
        <dbReference type="ARBA" id="ARBA00023163"/>
    </source>
</evidence>
<reference evidence="15 16" key="1">
    <citation type="journal article" date="2019" name="Sci. Rep.">
        <title>Comparative genomics of chytrid fungi reveal insights into the obligate biotrophic and pathogenic lifestyle of Synchytrium endobioticum.</title>
        <authorList>
            <person name="van de Vossenberg B.T.L.H."/>
            <person name="Warris S."/>
            <person name="Nguyen H.D.T."/>
            <person name="van Gent-Pelzer M.P.E."/>
            <person name="Joly D.L."/>
            <person name="van de Geest H.C."/>
            <person name="Bonants P.J.M."/>
            <person name="Smith D.S."/>
            <person name="Levesque C.A."/>
            <person name="van der Lee T.A.J."/>
        </authorList>
    </citation>
    <scope>NUCLEOTIDE SEQUENCE [LARGE SCALE GENOMIC DNA]</scope>
    <source>
        <strain evidence="15 16">JEL517</strain>
    </source>
</reference>
<dbReference type="Gene3D" id="3.90.1150.10">
    <property type="entry name" value="Aspartate Aminotransferase, domain 1"/>
    <property type="match status" value="1"/>
</dbReference>
<evidence type="ECO:0000313" key="15">
    <source>
        <dbReference type="EMBL" id="TPX34456.1"/>
    </source>
</evidence>